<dbReference type="SUPFAM" id="SSF53187">
    <property type="entry name" value="Zn-dependent exopeptidases"/>
    <property type="match status" value="1"/>
</dbReference>
<proteinExistence type="predicted"/>
<gene>
    <name evidence="3" type="ORF">Pla133_20210</name>
</gene>
<evidence type="ECO:0000313" key="3">
    <source>
        <dbReference type="EMBL" id="QDU66945.1"/>
    </source>
</evidence>
<reference evidence="3 4" key="1">
    <citation type="submission" date="2019-02" db="EMBL/GenBank/DDBJ databases">
        <title>Deep-cultivation of Planctomycetes and their phenomic and genomic characterization uncovers novel biology.</title>
        <authorList>
            <person name="Wiegand S."/>
            <person name="Jogler M."/>
            <person name="Boedeker C."/>
            <person name="Pinto D."/>
            <person name="Vollmers J."/>
            <person name="Rivas-Marin E."/>
            <person name="Kohn T."/>
            <person name="Peeters S.H."/>
            <person name="Heuer A."/>
            <person name="Rast P."/>
            <person name="Oberbeckmann S."/>
            <person name="Bunk B."/>
            <person name="Jeske O."/>
            <person name="Meyerdierks A."/>
            <person name="Storesund J.E."/>
            <person name="Kallscheuer N."/>
            <person name="Luecker S."/>
            <person name="Lage O.M."/>
            <person name="Pohl T."/>
            <person name="Merkel B.J."/>
            <person name="Hornburger P."/>
            <person name="Mueller R.-W."/>
            <person name="Bruemmer F."/>
            <person name="Labrenz M."/>
            <person name="Spormann A.M."/>
            <person name="Op den Camp H."/>
            <person name="Overmann J."/>
            <person name="Amann R."/>
            <person name="Jetten M.S.M."/>
            <person name="Mascher T."/>
            <person name="Medema M.H."/>
            <person name="Devos D.P."/>
            <person name="Kaster A.-K."/>
            <person name="Ovreas L."/>
            <person name="Rohde M."/>
            <person name="Galperin M.Y."/>
            <person name="Jogler C."/>
        </authorList>
    </citation>
    <scope>NUCLEOTIDE SEQUENCE [LARGE SCALE GENOMIC DNA]</scope>
    <source>
        <strain evidence="3 4">Pla133</strain>
    </source>
</reference>
<name>A0A518BJ08_9BACT</name>
<feature type="domain" description="Peptidase M28" evidence="2">
    <location>
        <begin position="354"/>
        <end position="415"/>
    </location>
</feature>
<evidence type="ECO:0000313" key="4">
    <source>
        <dbReference type="Proteomes" id="UP000316921"/>
    </source>
</evidence>
<dbReference type="Gene3D" id="3.40.630.10">
    <property type="entry name" value="Zn peptidases"/>
    <property type="match status" value="1"/>
</dbReference>
<dbReference type="KEGG" id="pbap:Pla133_20210"/>
<dbReference type="AlphaFoldDB" id="A0A518BJ08"/>
<dbReference type="Pfam" id="PF04389">
    <property type="entry name" value="Peptidase_M28"/>
    <property type="match status" value="1"/>
</dbReference>
<protein>
    <submittedName>
        <fullName evidence="3">Peptidase family M28</fullName>
    </submittedName>
</protein>
<evidence type="ECO:0000259" key="2">
    <source>
        <dbReference type="Pfam" id="PF04389"/>
    </source>
</evidence>
<dbReference type="InterPro" id="IPR007484">
    <property type="entry name" value="Peptidase_M28"/>
</dbReference>
<feature type="region of interest" description="Disordered" evidence="1">
    <location>
        <begin position="1"/>
        <end position="23"/>
    </location>
</feature>
<dbReference type="Gene3D" id="3.50.30.30">
    <property type="match status" value="1"/>
</dbReference>
<evidence type="ECO:0000256" key="1">
    <source>
        <dbReference type="SAM" id="MobiDB-lite"/>
    </source>
</evidence>
<dbReference type="EMBL" id="CP036287">
    <property type="protein sequence ID" value="QDU66945.1"/>
    <property type="molecule type" value="Genomic_DNA"/>
</dbReference>
<sequence>MRRPAPLPSAFDTDDRSTLAAESARHRVVGSKRGVAEGRAKRALRTALLTSAVACVGGLALWGCRNGPSADLLQRSIAEADQMRESEEAFDPRGAVEAPAWHRGPGVVVEDTGPARFVPKIHGAFDPDRAFERVRWMEAQYRAPGNDDYEAAMDRLIEELEAHGFVADGGSSDATGPGDSKRDRTLELRVIETPVDLPAWNPISGSLTLEEADGEIHLLHGFDDVAETDRTMLPINGPAGDVSGPIALSLDDLRPGDVLVTEVRLPQVVRRAEARGAVAVVSSSLGSYNVDPTGADRHLDAIQYRQLHTVPGIPVCQISQRSLEVITAATARGGAQLHLKVEVEFAQRPLRTLVAVVVGRSKGNEVMGISAHLHEPGANDNSSGVATLMECAVLLADGIKDGSLRRPDRSIAFIWGHEFQQTAAFLDNTERTVVAGISADMTGESLERTGAIALLERMPDPGALITLPPDEHSAWGAGDVTEDKLVPSGLAVIARCAMIDVGLGEGGWESADHPWEGGSDHDVYLAEGVPAVLFWHFTDFAYHTSLDRLEMVDPLEMRRMGSAILGTAMAVAAANPGDLDRYVRSVEVERSVRVKAAREAFELDTAQQWESWSNGARSWLRRLCLGLTEDEAEPFIGR</sequence>
<accession>A0A518BJ08</accession>
<keyword evidence="4" id="KW-1185">Reference proteome</keyword>
<dbReference type="Proteomes" id="UP000316921">
    <property type="component" value="Chromosome"/>
</dbReference>
<organism evidence="3 4">
    <name type="scientific">Engelhardtia mirabilis</name>
    <dbReference type="NCBI Taxonomy" id="2528011"/>
    <lineage>
        <taxon>Bacteria</taxon>
        <taxon>Pseudomonadati</taxon>
        <taxon>Planctomycetota</taxon>
        <taxon>Planctomycetia</taxon>
        <taxon>Planctomycetia incertae sedis</taxon>
        <taxon>Engelhardtia</taxon>
    </lineage>
</organism>